<accession>A0A532V0P9</accession>
<dbReference type="Gene3D" id="3.40.309.10">
    <property type="entry name" value="Aldehyde Dehydrogenase, Chain A, domain 2"/>
    <property type="match status" value="1"/>
</dbReference>
<proteinExistence type="inferred from homology"/>
<keyword evidence="2" id="KW-0560">Oxidoreductase</keyword>
<dbReference type="AlphaFoldDB" id="A0A532V0P9"/>
<gene>
    <name evidence="4" type="ORF">CEE36_09615</name>
</gene>
<name>A0A532V0P9_UNCT6</name>
<dbReference type="InterPro" id="IPR015590">
    <property type="entry name" value="Aldehyde_DH_dom"/>
</dbReference>
<dbReference type="PANTHER" id="PTHR42991:SF1">
    <property type="entry name" value="ALDEHYDE DEHYDROGENASE"/>
    <property type="match status" value="1"/>
</dbReference>
<reference evidence="4 5" key="1">
    <citation type="submission" date="2017-06" db="EMBL/GenBank/DDBJ databases">
        <title>Novel microbial phyla capable of carbon fixation and sulfur reduction in deep-sea sediments.</title>
        <authorList>
            <person name="Huang J."/>
            <person name="Baker B."/>
            <person name="Wang Y."/>
        </authorList>
    </citation>
    <scope>NUCLEOTIDE SEQUENCE [LARGE SCALE GENOMIC DNA]</scope>
    <source>
        <strain evidence="4">B3_TA06</strain>
    </source>
</reference>
<evidence type="ECO:0000259" key="3">
    <source>
        <dbReference type="Pfam" id="PF00171"/>
    </source>
</evidence>
<protein>
    <submittedName>
        <fullName evidence="4">Aldehyde dehydrogenase</fullName>
    </submittedName>
</protein>
<dbReference type="GO" id="GO:0008911">
    <property type="term" value="F:lactaldehyde dehydrogenase (NAD+) activity"/>
    <property type="evidence" value="ECO:0007669"/>
    <property type="project" value="TreeGrafter"/>
</dbReference>
<evidence type="ECO:0000256" key="2">
    <source>
        <dbReference type="ARBA" id="ARBA00023002"/>
    </source>
</evidence>
<feature type="domain" description="Aldehyde dehydrogenase" evidence="3">
    <location>
        <begin position="3"/>
        <end position="452"/>
    </location>
</feature>
<dbReference type="InterPro" id="IPR051020">
    <property type="entry name" value="ALDH-related_metabolic_enz"/>
</dbReference>
<organism evidence="4 5">
    <name type="scientific">candidate division TA06 bacterium B3_TA06</name>
    <dbReference type="NCBI Taxonomy" id="2012487"/>
    <lineage>
        <taxon>Bacteria</taxon>
        <taxon>Bacteria division TA06</taxon>
    </lineage>
</organism>
<comment type="caution">
    <text evidence="4">The sequence shown here is derived from an EMBL/GenBank/DDBJ whole genome shotgun (WGS) entry which is preliminary data.</text>
</comment>
<dbReference type="SUPFAM" id="SSF53720">
    <property type="entry name" value="ALDH-like"/>
    <property type="match status" value="1"/>
</dbReference>
<evidence type="ECO:0000313" key="5">
    <source>
        <dbReference type="Proteomes" id="UP000317778"/>
    </source>
</evidence>
<evidence type="ECO:0000313" key="4">
    <source>
        <dbReference type="EMBL" id="TKJ40537.1"/>
    </source>
</evidence>
<comment type="similarity">
    <text evidence="1">Belongs to the aldehyde dehydrogenase family.</text>
</comment>
<dbReference type="InterPro" id="IPR016162">
    <property type="entry name" value="Ald_DH_N"/>
</dbReference>
<dbReference type="Gene3D" id="3.40.605.10">
    <property type="entry name" value="Aldehyde Dehydrogenase, Chain A, domain 1"/>
    <property type="match status" value="1"/>
</dbReference>
<dbReference type="Pfam" id="PF00171">
    <property type="entry name" value="Aldedh"/>
    <property type="match status" value="1"/>
</dbReference>
<dbReference type="Proteomes" id="UP000317778">
    <property type="component" value="Unassembled WGS sequence"/>
</dbReference>
<sequence>MAEKLKVFNPYDNSVIAELDQDSESSVAAKLSLTQSGLVKMRDITQQRRAEILNKAADIVKERSEEFARTLVLEVGKTWREASGEAARCVNTLRLSAIEAMKLAGEEVPFSSANHPNKQGFYRRVPCGVVAAITPFNFPLNLVAHKLGPALAAGCSALLKPASVTPLSGIKLVEALHEAGVPKEALQVVIGPGSTVGNALVTSPVPRMVTFTGSKAVGEEITRHVGLKKIALELGSNSAVVILEDGDLERAAKRIRIGGYSLAGQVCISTQRVYVEEEVYQPFLDLLVSQVSTLKTGNPLDEATELGPMIEGKQIERILSWIDEAKSRGAEVVLEGKRESSLLGPWILTHVPEDAKLIKMEAFAPLVVVNPVRDLEDAIERVNATCYGLQGAVFTRDLKKAFRACDGIDAGGVLVNEIPTFRVDLMPYGGMKGSGLGREGPAYAVREMTEGKLYLFDLS</sequence>
<dbReference type="InterPro" id="IPR016161">
    <property type="entry name" value="Ald_DH/histidinol_DH"/>
</dbReference>
<dbReference type="EMBL" id="NJBO01000018">
    <property type="protein sequence ID" value="TKJ40537.1"/>
    <property type="molecule type" value="Genomic_DNA"/>
</dbReference>
<evidence type="ECO:0000256" key="1">
    <source>
        <dbReference type="ARBA" id="ARBA00009986"/>
    </source>
</evidence>
<dbReference type="InterPro" id="IPR016163">
    <property type="entry name" value="Ald_DH_C"/>
</dbReference>
<dbReference type="PANTHER" id="PTHR42991">
    <property type="entry name" value="ALDEHYDE DEHYDROGENASE"/>
    <property type="match status" value="1"/>
</dbReference>